<proteinExistence type="predicted"/>
<sequence length="76" mass="8928">MSGKSPPENPESQNIAAKYHMFRKKMLLASLMVRDIIVWYKIHTSAYFEFWCRNVRLIDSVDGGKNQEETTCQLFQ</sequence>
<accession>A0A645I1N9</accession>
<protein>
    <submittedName>
        <fullName evidence="1">Uncharacterized protein</fullName>
    </submittedName>
</protein>
<evidence type="ECO:0000313" key="1">
    <source>
        <dbReference type="EMBL" id="MPN45070.1"/>
    </source>
</evidence>
<comment type="caution">
    <text evidence="1">The sequence shown here is derived from an EMBL/GenBank/DDBJ whole genome shotgun (WGS) entry which is preliminary data.</text>
</comment>
<dbReference type="EMBL" id="VSSQ01104682">
    <property type="protein sequence ID" value="MPN45070.1"/>
    <property type="molecule type" value="Genomic_DNA"/>
</dbReference>
<gene>
    <name evidence="1" type="ORF">SDC9_192637</name>
</gene>
<name>A0A645I1N9_9ZZZZ</name>
<dbReference type="AlphaFoldDB" id="A0A645I1N9"/>
<reference evidence="1" key="1">
    <citation type="submission" date="2019-08" db="EMBL/GenBank/DDBJ databases">
        <authorList>
            <person name="Kucharzyk K."/>
            <person name="Murdoch R.W."/>
            <person name="Higgins S."/>
            <person name="Loffler F."/>
        </authorList>
    </citation>
    <scope>NUCLEOTIDE SEQUENCE</scope>
</reference>
<organism evidence="1">
    <name type="scientific">bioreactor metagenome</name>
    <dbReference type="NCBI Taxonomy" id="1076179"/>
    <lineage>
        <taxon>unclassified sequences</taxon>
        <taxon>metagenomes</taxon>
        <taxon>ecological metagenomes</taxon>
    </lineage>
</organism>